<reference evidence="1" key="1">
    <citation type="submission" date="2019-08" db="EMBL/GenBank/DDBJ databases">
        <authorList>
            <person name="Kucharzyk K."/>
            <person name="Murdoch R.W."/>
            <person name="Higgins S."/>
            <person name="Loffler F."/>
        </authorList>
    </citation>
    <scope>NUCLEOTIDE SEQUENCE</scope>
</reference>
<gene>
    <name evidence="1" type="ORF">SDC9_92886</name>
</gene>
<accession>A0A645A0E1</accession>
<comment type="caution">
    <text evidence="1">The sequence shown here is derived from an EMBL/GenBank/DDBJ whole genome shotgun (WGS) entry which is preliminary data.</text>
</comment>
<sequence length="86" mass="9798">MAHYPFQHGWLKNNEPIPPKFLGAVHGYIGVAQHIICQGVPCVAEHDANTDRYKNPASSKVNRFVQTLQNALCNPFIFQRCFQVFQ</sequence>
<protein>
    <submittedName>
        <fullName evidence="1">Uncharacterized protein</fullName>
    </submittedName>
</protein>
<dbReference type="AlphaFoldDB" id="A0A645A0E1"/>
<name>A0A645A0E1_9ZZZZ</name>
<proteinExistence type="predicted"/>
<evidence type="ECO:0000313" key="1">
    <source>
        <dbReference type="EMBL" id="MPM46188.1"/>
    </source>
</evidence>
<dbReference type="EMBL" id="VSSQ01011178">
    <property type="protein sequence ID" value="MPM46188.1"/>
    <property type="molecule type" value="Genomic_DNA"/>
</dbReference>
<organism evidence="1">
    <name type="scientific">bioreactor metagenome</name>
    <dbReference type="NCBI Taxonomy" id="1076179"/>
    <lineage>
        <taxon>unclassified sequences</taxon>
        <taxon>metagenomes</taxon>
        <taxon>ecological metagenomes</taxon>
    </lineage>
</organism>